<keyword evidence="2 8" id="KW-0813">Transport</keyword>
<keyword evidence="5 9" id="KW-0798">TonB box</keyword>
<dbReference type="Pfam" id="PF07715">
    <property type="entry name" value="Plug"/>
    <property type="match status" value="1"/>
</dbReference>
<evidence type="ECO:0000256" key="8">
    <source>
        <dbReference type="PROSITE-ProRule" id="PRU01360"/>
    </source>
</evidence>
<dbReference type="OrthoDB" id="9764669at2"/>
<proteinExistence type="inferred from homology"/>
<dbReference type="SUPFAM" id="SSF56935">
    <property type="entry name" value="Porins"/>
    <property type="match status" value="1"/>
</dbReference>
<dbReference type="InterPro" id="IPR000531">
    <property type="entry name" value="Beta-barrel_TonB"/>
</dbReference>
<feature type="domain" description="TonB-dependent receptor plug" evidence="12">
    <location>
        <begin position="73"/>
        <end position="192"/>
    </location>
</feature>
<dbReference type="Proteomes" id="UP000315439">
    <property type="component" value="Unassembled WGS sequence"/>
</dbReference>
<evidence type="ECO:0000313" key="14">
    <source>
        <dbReference type="Proteomes" id="UP000315439"/>
    </source>
</evidence>
<comment type="caution">
    <text evidence="13">The sequence shown here is derived from an EMBL/GenBank/DDBJ whole genome shotgun (WGS) entry which is preliminary data.</text>
</comment>
<dbReference type="Pfam" id="PF00593">
    <property type="entry name" value="TonB_dep_Rec_b-barrel"/>
    <property type="match status" value="1"/>
</dbReference>
<evidence type="ECO:0000256" key="6">
    <source>
        <dbReference type="ARBA" id="ARBA00023136"/>
    </source>
</evidence>
<dbReference type="RefSeq" id="WP_142932201.1">
    <property type="nucleotide sequence ID" value="NZ_ML660165.1"/>
</dbReference>
<comment type="subcellular location">
    <subcellularLocation>
        <location evidence="1 8">Cell outer membrane</location>
        <topology evidence="1 8">Multi-pass membrane protein</topology>
    </subcellularLocation>
</comment>
<keyword evidence="10" id="KW-0732">Signal</keyword>
<feature type="chain" id="PRO_5022154582" evidence="10">
    <location>
        <begin position="40"/>
        <end position="959"/>
    </location>
</feature>
<accession>A0A545UCI3</accession>
<protein>
    <submittedName>
        <fullName evidence="13">TonB-dependent receptor</fullName>
    </submittedName>
</protein>
<dbReference type="PANTHER" id="PTHR47234:SF2">
    <property type="entry name" value="TONB-DEPENDENT RECEPTOR"/>
    <property type="match status" value="1"/>
</dbReference>
<evidence type="ECO:0000256" key="5">
    <source>
        <dbReference type="ARBA" id="ARBA00023077"/>
    </source>
</evidence>
<dbReference type="PROSITE" id="PS52016">
    <property type="entry name" value="TONB_DEPENDENT_REC_3"/>
    <property type="match status" value="1"/>
</dbReference>
<evidence type="ECO:0000256" key="7">
    <source>
        <dbReference type="ARBA" id="ARBA00023237"/>
    </source>
</evidence>
<keyword evidence="14" id="KW-1185">Reference proteome</keyword>
<sequence length="959" mass="104458">MKLSVKKSSSVKEKQSIGPFSYKLVSLAVAAGLSCQAMAAEEQQADEEQEDSAPVVTIIGSHIKRATDIGTLPVTTISAEDIKDSAAITGDELLRTIPQVGEIAFGAETGNGGVNDARGDVASINLRGVGTGNTLTLLNGRRLVTHPGTQSENFVPVSTVNANTLPVAGLRSLQVLRDGAAAIYGSDAVAGVINYQLDDDYDGSKISLTYGGSEGTSLDEMTFNYLTGFDLNEGRTHVTASFSYYDRNGMQATERPYSASHDLREYPGLPEAFVGDTQLDNRSTSTPWGEFSSATLGTFHIQPDTMSGCVQDLGNGICADSGSLSRDLRYDRGAIRSMTSDVDRLNFYTYLTHDLGGNKEFFAEAIFYNATANRIREQTHNLTAQRFQIAANAAFNPFGEQVSLRRYRPVDTGLRDIEVEDTSFRILGGMSGSWGEWDWESAIFHTEAETNDLARNRIRASAFQAAVNSTDPNVAYNIFNGADINNPNTADNTLNPQSVMTPFLVDVRRDSETSLSQIDFKTSNDAIWSIPTGEIGVALGVEFRHETFEDDRDDLLDGSTPFVDQISGVELSGSDVWGSSPTPDSKGSRDVTSAYVEFLVPLLDSGTQYAEVQLAARYEKFSDVGDALKPKVAFFYEPAEWISLRASYAGGFRAPGLPQVTAEGVPRSNSLYDPVLDSTYGIVDVRSGTTDLEPEDDTNTSFGIVLQPLDDLTITVDSWKIEQEDLVGILAGSSHLLYDSLLRSQGSSNPAVVRDATTNEVIQINNDYLNLGIRNIEGIDFSVAYDWETSFGEWGLTLNAAKLTKFDQEADPISAMLIAAQEAGNPAVPADRTVAGAGDLIEQNGRPELRARISLNWKYDQWGAGINSNYVSEVTDTSTTATVDGEVITLPVDSFNRINVYADYRFQGDNFMKDSRVRVGVRNIEDNDPPLADELAHGYFGSLHSNRGRYFYVTYSKEF</sequence>
<feature type="domain" description="TonB-dependent receptor-like beta-barrel" evidence="11">
    <location>
        <begin position="455"/>
        <end position="924"/>
    </location>
</feature>
<evidence type="ECO:0000313" key="13">
    <source>
        <dbReference type="EMBL" id="TQV87174.1"/>
    </source>
</evidence>
<gene>
    <name evidence="13" type="ORF">FLL46_15330</name>
</gene>
<dbReference type="EMBL" id="VIKS01000009">
    <property type="protein sequence ID" value="TQV87174.1"/>
    <property type="molecule type" value="Genomic_DNA"/>
</dbReference>
<dbReference type="InterPro" id="IPR036942">
    <property type="entry name" value="Beta-barrel_TonB_sf"/>
</dbReference>
<keyword evidence="3 8" id="KW-1134">Transmembrane beta strand</keyword>
<keyword evidence="6 8" id="KW-0472">Membrane</keyword>
<evidence type="ECO:0000259" key="11">
    <source>
        <dbReference type="Pfam" id="PF00593"/>
    </source>
</evidence>
<dbReference type="PROSITE" id="PS51257">
    <property type="entry name" value="PROKAR_LIPOPROTEIN"/>
    <property type="match status" value="1"/>
</dbReference>
<evidence type="ECO:0000256" key="4">
    <source>
        <dbReference type="ARBA" id="ARBA00022692"/>
    </source>
</evidence>
<feature type="signal peptide" evidence="10">
    <location>
        <begin position="1"/>
        <end position="39"/>
    </location>
</feature>
<dbReference type="PANTHER" id="PTHR47234">
    <property type="match status" value="1"/>
</dbReference>
<evidence type="ECO:0000256" key="10">
    <source>
        <dbReference type="SAM" id="SignalP"/>
    </source>
</evidence>
<dbReference type="InterPro" id="IPR039426">
    <property type="entry name" value="TonB-dep_rcpt-like"/>
</dbReference>
<reference evidence="13 14" key="1">
    <citation type="submission" date="2019-07" db="EMBL/GenBank/DDBJ databases">
        <title>Draft genome for Aliikangiella sp. M105.</title>
        <authorList>
            <person name="Wang G."/>
        </authorList>
    </citation>
    <scope>NUCLEOTIDE SEQUENCE [LARGE SCALE GENOMIC DNA]</scope>
    <source>
        <strain evidence="13 14">M105</strain>
    </source>
</reference>
<evidence type="ECO:0000256" key="1">
    <source>
        <dbReference type="ARBA" id="ARBA00004571"/>
    </source>
</evidence>
<evidence type="ECO:0000256" key="2">
    <source>
        <dbReference type="ARBA" id="ARBA00022448"/>
    </source>
</evidence>
<dbReference type="InterPro" id="IPR037066">
    <property type="entry name" value="Plug_dom_sf"/>
</dbReference>
<evidence type="ECO:0000259" key="12">
    <source>
        <dbReference type="Pfam" id="PF07715"/>
    </source>
</evidence>
<evidence type="ECO:0000256" key="3">
    <source>
        <dbReference type="ARBA" id="ARBA00022452"/>
    </source>
</evidence>
<dbReference type="Gene3D" id="2.170.130.10">
    <property type="entry name" value="TonB-dependent receptor, plug domain"/>
    <property type="match status" value="1"/>
</dbReference>
<dbReference type="AlphaFoldDB" id="A0A545UCI3"/>
<name>A0A545UCI3_9GAMM</name>
<keyword evidence="13" id="KW-0675">Receptor</keyword>
<dbReference type="InterPro" id="IPR012910">
    <property type="entry name" value="Plug_dom"/>
</dbReference>
<dbReference type="GO" id="GO:0009279">
    <property type="term" value="C:cell outer membrane"/>
    <property type="evidence" value="ECO:0007669"/>
    <property type="project" value="UniProtKB-SubCell"/>
</dbReference>
<keyword evidence="7 8" id="KW-0998">Cell outer membrane</keyword>
<dbReference type="Gene3D" id="2.40.170.20">
    <property type="entry name" value="TonB-dependent receptor, beta-barrel domain"/>
    <property type="match status" value="1"/>
</dbReference>
<keyword evidence="4 8" id="KW-0812">Transmembrane</keyword>
<organism evidence="13 14">
    <name type="scientific">Aliikangiella coralliicola</name>
    <dbReference type="NCBI Taxonomy" id="2592383"/>
    <lineage>
        <taxon>Bacteria</taxon>
        <taxon>Pseudomonadati</taxon>
        <taxon>Pseudomonadota</taxon>
        <taxon>Gammaproteobacteria</taxon>
        <taxon>Oceanospirillales</taxon>
        <taxon>Pleioneaceae</taxon>
        <taxon>Aliikangiella</taxon>
    </lineage>
</organism>
<comment type="similarity">
    <text evidence="8 9">Belongs to the TonB-dependent receptor family.</text>
</comment>
<evidence type="ECO:0000256" key="9">
    <source>
        <dbReference type="RuleBase" id="RU003357"/>
    </source>
</evidence>